<dbReference type="Proteomes" id="UP001179952">
    <property type="component" value="Unassembled WGS sequence"/>
</dbReference>
<evidence type="ECO:0000313" key="1">
    <source>
        <dbReference type="EMBL" id="KAK1263307.1"/>
    </source>
</evidence>
<dbReference type="EMBL" id="JAUJYN010000009">
    <property type="protein sequence ID" value="KAK1263307.1"/>
    <property type="molecule type" value="Genomic_DNA"/>
</dbReference>
<reference evidence="1" key="2">
    <citation type="submission" date="2023-06" db="EMBL/GenBank/DDBJ databases">
        <authorList>
            <person name="Ma L."/>
            <person name="Liu K.-W."/>
            <person name="Li Z."/>
            <person name="Hsiao Y.-Y."/>
            <person name="Qi Y."/>
            <person name="Fu T."/>
            <person name="Tang G."/>
            <person name="Zhang D."/>
            <person name="Sun W.-H."/>
            <person name="Liu D.-K."/>
            <person name="Li Y."/>
            <person name="Chen G.-Z."/>
            <person name="Liu X.-D."/>
            <person name="Liao X.-Y."/>
            <person name="Jiang Y.-T."/>
            <person name="Yu X."/>
            <person name="Hao Y."/>
            <person name="Huang J."/>
            <person name="Zhao X.-W."/>
            <person name="Ke S."/>
            <person name="Chen Y.-Y."/>
            <person name="Wu W.-L."/>
            <person name="Hsu J.-L."/>
            <person name="Lin Y.-F."/>
            <person name="Huang M.-D."/>
            <person name="Li C.-Y."/>
            <person name="Huang L."/>
            <person name="Wang Z.-W."/>
            <person name="Zhao X."/>
            <person name="Zhong W.-Y."/>
            <person name="Peng D.-H."/>
            <person name="Ahmad S."/>
            <person name="Lan S."/>
            <person name="Zhang J.-S."/>
            <person name="Tsai W.-C."/>
            <person name="Van De Peer Y."/>
            <person name="Liu Z.-J."/>
        </authorList>
    </citation>
    <scope>NUCLEOTIDE SEQUENCE</scope>
    <source>
        <strain evidence="1">SCP</strain>
        <tissue evidence="1">Leaves</tissue>
    </source>
</reference>
<sequence>MTVYNNAKKYSDSYSYACVYMCVQNIYKIYSLNLPIVTDETGSRTVLAIPIPILLCYPFILSN</sequence>
<dbReference type="AlphaFoldDB" id="A0AAV9AGL9"/>
<protein>
    <submittedName>
        <fullName evidence="1">Uncharacterized protein</fullName>
    </submittedName>
</protein>
<reference evidence="1" key="1">
    <citation type="journal article" date="2023" name="Nat. Commun.">
        <title>Diploid and tetraploid genomes of Acorus and the evolution of monocots.</title>
        <authorList>
            <person name="Ma L."/>
            <person name="Liu K.W."/>
            <person name="Li Z."/>
            <person name="Hsiao Y.Y."/>
            <person name="Qi Y."/>
            <person name="Fu T."/>
            <person name="Tang G.D."/>
            <person name="Zhang D."/>
            <person name="Sun W.H."/>
            <person name="Liu D.K."/>
            <person name="Li Y."/>
            <person name="Chen G.Z."/>
            <person name="Liu X.D."/>
            <person name="Liao X.Y."/>
            <person name="Jiang Y.T."/>
            <person name="Yu X."/>
            <person name="Hao Y."/>
            <person name="Huang J."/>
            <person name="Zhao X.W."/>
            <person name="Ke S."/>
            <person name="Chen Y.Y."/>
            <person name="Wu W.L."/>
            <person name="Hsu J.L."/>
            <person name="Lin Y.F."/>
            <person name="Huang M.D."/>
            <person name="Li C.Y."/>
            <person name="Huang L."/>
            <person name="Wang Z.W."/>
            <person name="Zhao X."/>
            <person name="Zhong W.Y."/>
            <person name="Peng D.H."/>
            <person name="Ahmad S."/>
            <person name="Lan S."/>
            <person name="Zhang J.S."/>
            <person name="Tsai W.C."/>
            <person name="Van de Peer Y."/>
            <person name="Liu Z.J."/>
        </authorList>
    </citation>
    <scope>NUCLEOTIDE SEQUENCE</scope>
    <source>
        <strain evidence="1">SCP</strain>
    </source>
</reference>
<name>A0AAV9AGL9_ACOGR</name>
<proteinExistence type="predicted"/>
<accession>A0AAV9AGL9</accession>
<gene>
    <name evidence="1" type="ORF">QJS04_geneDACA011880</name>
</gene>
<evidence type="ECO:0000313" key="2">
    <source>
        <dbReference type="Proteomes" id="UP001179952"/>
    </source>
</evidence>
<comment type="caution">
    <text evidence="1">The sequence shown here is derived from an EMBL/GenBank/DDBJ whole genome shotgun (WGS) entry which is preliminary data.</text>
</comment>
<organism evidence="1 2">
    <name type="scientific">Acorus gramineus</name>
    <name type="common">Dwarf sweet flag</name>
    <dbReference type="NCBI Taxonomy" id="55184"/>
    <lineage>
        <taxon>Eukaryota</taxon>
        <taxon>Viridiplantae</taxon>
        <taxon>Streptophyta</taxon>
        <taxon>Embryophyta</taxon>
        <taxon>Tracheophyta</taxon>
        <taxon>Spermatophyta</taxon>
        <taxon>Magnoliopsida</taxon>
        <taxon>Liliopsida</taxon>
        <taxon>Acoraceae</taxon>
        <taxon>Acorus</taxon>
    </lineage>
</organism>
<keyword evidence="2" id="KW-1185">Reference proteome</keyword>